<protein>
    <submittedName>
        <fullName evidence="3">Invasion associated locus B family protein</fullName>
    </submittedName>
</protein>
<proteinExistence type="predicted"/>
<evidence type="ECO:0000256" key="1">
    <source>
        <dbReference type="SAM" id="MobiDB-lite"/>
    </source>
</evidence>
<dbReference type="InterPro" id="IPR010642">
    <property type="entry name" value="Invasion_prot_B"/>
</dbReference>
<keyword evidence="2" id="KW-0732">Signal</keyword>
<sequence>MFKSLTPITFAVAMALTTSVAAQDAETQTPDATAGEAPAAQPEQQGQSEQGAGSNGPALDLGQEVQNGPRLGERYSKEKHGDWDLACVKTEAEQDPCSLLQIVLDSNGNPLAEISMFRIESANSPAVAGATVIVPLETLLTAGLTIAIDGAPAKRYGFSFCNSLGCVAQIGLTQEDIDAYKRGNAAVMSLRPAQAPDQVIDMNVSLSGFTAGYKVVDLVKQ</sequence>
<dbReference type="Proteomes" id="UP000436694">
    <property type="component" value="Unassembled WGS sequence"/>
</dbReference>
<keyword evidence="4" id="KW-1185">Reference proteome</keyword>
<dbReference type="InterPro" id="IPR038696">
    <property type="entry name" value="IalB_sf"/>
</dbReference>
<evidence type="ECO:0000313" key="4">
    <source>
        <dbReference type="Proteomes" id="UP000436694"/>
    </source>
</evidence>
<feature type="region of interest" description="Disordered" evidence="1">
    <location>
        <begin position="24"/>
        <end position="65"/>
    </location>
</feature>
<dbReference type="Pfam" id="PF06776">
    <property type="entry name" value="IalB"/>
    <property type="match status" value="1"/>
</dbReference>
<reference evidence="3 4" key="1">
    <citation type="submission" date="2019-10" db="EMBL/GenBank/DDBJ databases">
        <title>Epibacterium sp. nov., isolated from seawater.</title>
        <authorList>
            <person name="Zhang X."/>
            <person name="Li N."/>
        </authorList>
    </citation>
    <scope>NUCLEOTIDE SEQUENCE [LARGE SCALE GENOMIC DNA]</scope>
    <source>
        <strain evidence="3 4">SM1969</strain>
    </source>
</reference>
<dbReference type="EMBL" id="WIXK01000001">
    <property type="protein sequence ID" value="MQY41478.1"/>
    <property type="molecule type" value="Genomic_DNA"/>
</dbReference>
<evidence type="ECO:0000256" key="2">
    <source>
        <dbReference type="SAM" id="SignalP"/>
    </source>
</evidence>
<feature type="signal peptide" evidence="2">
    <location>
        <begin position="1"/>
        <end position="22"/>
    </location>
</feature>
<comment type="caution">
    <text evidence="3">The sequence shown here is derived from an EMBL/GenBank/DDBJ whole genome shotgun (WGS) entry which is preliminary data.</text>
</comment>
<accession>A0A844AQZ7</accession>
<feature type="chain" id="PRO_5032270826" evidence="2">
    <location>
        <begin position="23"/>
        <end position="221"/>
    </location>
</feature>
<dbReference type="AlphaFoldDB" id="A0A844AQZ7"/>
<organism evidence="3 4">
    <name type="scientific">Tritonibacter aquimaris</name>
    <dbReference type="NCBI Taxonomy" id="2663379"/>
    <lineage>
        <taxon>Bacteria</taxon>
        <taxon>Pseudomonadati</taxon>
        <taxon>Pseudomonadota</taxon>
        <taxon>Alphaproteobacteria</taxon>
        <taxon>Rhodobacterales</taxon>
        <taxon>Paracoccaceae</taxon>
        <taxon>Tritonibacter</taxon>
    </lineage>
</organism>
<evidence type="ECO:0000313" key="3">
    <source>
        <dbReference type="EMBL" id="MQY41478.1"/>
    </source>
</evidence>
<gene>
    <name evidence="3" type="ORF">GG681_02395</name>
</gene>
<feature type="compositionally biased region" description="Low complexity" evidence="1">
    <location>
        <begin position="34"/>
        <end position="52"/>
    </location>
</feature>
<dbReference type="Gene3D" id="2.60.40.1880">
    <property type="entry name" value="Invasion associated locus B (IalB) protein"/>
    <property type="match status" value="1"/>
</dbReference>
<name>A0A844AQZ7_9RHOB</name>
<dbReference type="RefSeq" id="WP_153544687.1">
    <property type="nucleotide sequence ID" value="NZ_WIXK01000001.1"/>
</dbReference>